<dbReference type="InterPro" id="IPR019734">
    <property type="entry name" value="TPR_rpt"/>
</dbReference>
<dbReference type="Gene3D" id="1.25.40.10">
    <property type="entry name" value="Tetratricopeptide repeat domain"/>
    <property type="match status" value="3"/>
</dbReference>
<proteinExistence type="predicted"/>
<protein>
    <recommendedName>
        <fullName evidence="5">Tetratricopeptide repeat protein</fullName>
    </recommendedName>
</protein>
<comment type="caution">
    <text evidence="4">The sequence shown here is derived from an EMBL/GenBank/DDBJ whole genome shotgun (WGS) entry which is preliminary data.</text>
</comment>
<dbReference type="SUPFAM" id="SSF48452">
    <property type="entry name" value="TPR-like"/>
    <property type="match status" value="2"/>
</dbReference>
<evidence type="ECO:0000313" key="4">
    <source>
        <dbReference type="EMBL" id="HGW60375.1"/>
    </source>
</evidence>
<keyword evidence="1" id="KW-0677">Repeat</keyword>
<reference evidence="4" key="1">
    <citation type="journal article" date="2020" name="mSystems">
        <title>Genome- and Community-Level Interaction Insights into Carbon Utilization and Element Cycling Functions of Hydrothermarchaeota in Hydrothermal Sediment.</title>
        <authorList>
            <person name="Zhou Z."/>
            <person name="Liu Y."/>
            <person name="Xu W."/>
            <person name="Pan J."/>
            <person name="Luo Z.H."/>
            <person name="Li M."/>
        </authorList>
    </citation>
    <scope>NUCLEOTIDE SEQUENCE [LARGE SCALE GENOMIC DNA]</scope>
    <source>
        <strain evidence="4">SpSt-794</strain>
    </source>
</reference>
<accession>A0A7C4Y0I3</accession>
<dbReference type="PANTHER" id="PTHR45586">
    <property type="entry name" value="TPR REPEAT-CONTAINING PROTEIN PA4667"/>
    <property type="match status" value="1"/>
</dbReference>
<evidence type="ECO:0000256" key="3">
    <source>
        <dbReference type="PROSITE-ProRule" id="PRU00339"/>
    </source>
</evidence>
<dbReference type="PANTHER" id="PTHR45586:SF1">
    <property type="entry name" value="LIPOPOLYSACCHARIDE ASSEMBLY PROTEIN B"/>
    <property type="match status" value="1"/>
</dbReference>
<dbReference type="AlphaFoldDB" id="A0A7C4Y0I3"/>
<feature type="repeat" description="TPR" evidence="3">
    <location>
        <begin position="156"/>
        <end position="189"/>
    </location>
</feature>
<dbReference type="SMART" id="SM00028">
    <property type="entry name" value="TPR"/>
    <property type="match status" value="5"/>
</dbReference>
<keyword evidence="2 3" id="KW-0802">TPR repeat</keyword>
<dbReference type="EMBL" id="DTHV01000095">
    <property type="protein sequence ID" value="HGW60375.1"/>
    <property type="molecule type" value="Genomic_DNA"/>
</dbReference>
<dbReference type="InterPro" id="IPR011990">
    <property type="entry name" value="TPR-like_helical_dom_sf"/>
</dbReference>
<evidence type="ECO:0000256" key="2">
    <source>
        <dbReference type="ARBA" id="ARBA00022803"/>
    </source>
</evidence>
<evidence type="ECO:0008006" key="5">
    <source>
        <dbReference type="Google" id="ProtNLM"/>
    </source>
</evidence>
<gene>
    <name evidence="4" type="ORF">ENV82_02965</name>
</gene>
<organism evidence="4">
    <name type="scientific">Caldisericum exile</name>
    <dbReference type="NCBI Taxonomy" id="693075"/>
    <lineage>
        <taxon>Bacteria</taxon>
        <taxon>Pseudomonadati</taxon>
        <taxon>Caldisericota/Cryosericota group</taxon>
        <taxon>Caldisericota</taxon>
        <taxon>Caldisericia</taxon>
        <taxon>Caldisericales</taxon>
        <taxon>Caldisericaceae</taxon>
        <taxon>Caldisericum</taxon>
    </lineage>
</organism>
<dbReference type="PROSITE" id="PS50005">
    <property type="entry name" value="TPR"/>
    <property type="match status" value="1"/>
</dbReference>
<evidence type="ECO:0000256" key="1">
    <source>
        <dbReference type="ARBA" id="ARBA00022737"/>
    </source>
</evidence>
<name>A0A7C4Y0I3_9BACT</name>
<dbReference type="InterPro" id="IPR051012">
    <property type="entry name" value="CellSynth/LPSAsmb/PSIAsmb"/>
</dbReference>
<sequence length="795" mass="91375">MSALFGKKDFRKDLQLLILKGDIKGACDYALVNASSYEELGNISEAQSILKTLIELFEANNIKNAPCIETALEKCITNAIDLENPNSVIQNSIKLAYLKIELGKINEAVQLLKVLDLKYKLSTNVLKEMIKIYTSISHFPNALRLIERVLEKEKDTELIRMAGDIHFNTGNFEKALDYFNALSLLEPENEYAKNKVKEIKRILSKTGEEEVAPHINVMEDRASYETGKKIEEVKPSEKLTETQAEEKKEHITAAPLKEVQEVKPIRTNLEDIKDYADALSYIEKGEIKEGVQILQTLALDFEKKDIDIALSIYEKILLIDPTNVGIAKRCSKILFEAGRTKEAIFYLRSAAHSPDSHAKLEALLALKDILKEDINIKKEIFKTYLELNDINSAIETLKWFPLGELNALLEILYPKIENSKASIVSVSKFIKDKPIDEEIKFKYFYRGFQLFYEAQDKIESIKYLIQSHSIRRLPLADYLKVVPFLRELKLPEESDIVASQISSYLEIESDPAKQFELSKTIVSLGVNKPIYFAKHFELANALGFTDVEIEMAKKLIDHNAIQFAELIYNDMSKHIDTLDTEFLTKLGNFLEMANLMSLSYRIYLEILNRDPLNVNALTKTFLYVIEREDESEILAFLEKFTPNASYASIVTPLIEKYKLMQLKNPFEYTYHFTLGFLYFLIERYEEAVALFQFVVRSGHHKALMYLMISICFEKTSLLDFSIKQLENALKEDAIPEVRKEILYRFALLKKHTGDFVSARNTLLELLKLGEYKDAKLLLETLPEAKKIIDIRGEER</sequence>